<dbReference type="Pfam" id="PF00535">
    <property type="entry name" value="Glycos_transf_2"/>
    <property type="match status" value="1"/>
</dbReference>
<dbReference type="CDD" id="cd00761">
    <property type="entry name" value="Glyco_tranf_GTA_type"/>
    <property type="match status" value="1"/>
</dbReference>
<dbReference type="Gene3D" id="3.90.550.10">
    <property type="entry name" value="Spore Coat Polysaccharide Biosynthesis Protein SpsA, Chain A"/>
    <property type="match status" value="1"/>
</dbReference>
<evidence type="ECO:0000313" key="3">
    <source>
        <dbReference type="EMBL" id="MBB2997402.1"/>
    </source>
</evidence>
<dbReference type="PANTHER" id="PTHR22916">
    <property type="entry name" value="GLYCOSYLTRANSFERASE"/>
    <property type="match status" value="1"/>
</dbReference>
<dbReference type="PANTHER" id="PTHR22916:SF3">
    <property type="entry name" value="UDP-GLCNAC:BETAGAL BETA-1,3-N-ACETYLGLUCOSAMINYLTRANSFERASE-LIKE PROTEIN 1"/>
    <property type="match status" value="1"/>
</dbReference>
<dbReference type="Pfam" id="PF22181">
    <property type="entry name" value="TarS_linker"/>
    <property type="match status" value="1"/>
</dbReference>
<reference evidence="3 4" key="1">
    <citation type="submission" date="2020-08" db="EMBL/GenBank/DDBJ databases">
        <title>Sequencing the genomes of 1000 actinobacteria strains.</title>
        <authorList>
            <person name="Klenk H.-P."/>
        </authorList>
    </citation>
    <scope>NUCLEOTIDE SEQUENCE [LARGE SCALE GENOMIC DNA]</scope>
    <source>
        <strain evidence="3 4">DSM 22826</strain>
    </source>
</reference>
<feature type="domain" description="TarS/TarP linker" evidence="2">
    <location>
        <begin position="168"/>
        <end position="267"/>
    </location>
</feature>
<dbReference type="Proteomes" id="UP000523000">
    <property type="component" value="Unassembled WGS sequence"/>
</dbReference>
<dbReference type="InterPro" id="IPR054028">
    <property type="entry name" value="TarS/TarP_linker"/>
</dbReference>
<dbReference type="InterPro" id="IPR029044">
    <property type="entry name" value="Nucleotide-diphossugar_trans"/>
</dbReference>
<dbReference type="InterPro" id="IPR001173">
    <property type="entry name" value="Glyco_trans_2-like"/>
</dbReference>
<evidence type="ECO:0000259" key="2">
    <source>
        <dbReference type="Pfam" id="PF22181"/>
    </source>
</evidence>
<gene>
    <name evidence="3" type="ORF">E9229_003649</name>
</gene>
<sequence>MDVYAKRNPNFRVVHQENSGWAGKPRNVGIAESTGEYVFFCDADDRLGPEALKRMVSYARKHRVDVLVPKMVGIGGRRVQASLFRETVKDVPMETILRTLSPQKMIRRSLLIDNGITFREEKVRLEDGMAMVQCYMVSTRTSILADYDYYEIRTRHDGQNISENVIEPTGYVASLHHIAGTVRQGINDRIEAEKLNLGLFVRKGLRFYEGERFLGFTPEARAQWIAAHRNFLAEFVPEVHDGTLHPGHHEKTRLIRRGDIGELTRLAEAEMARKGLPLLKDLSMDALRISFELGLDASAATGAVFEITDRARTQRLQAELSPGPGGEGNYCASMELVKITALGEGLLDCSVQVHHPQTEAKPRRIVVGVVQLPKEPVHGILPYSTKYGNLSLDMRPRAV</sequence>
<dbReference type="GO" id="GO:0016758">
    <property type="term" value="F:hexosyltransferase activity"/>
    <property type="evidence" value="ECO:0007669"/>
    <property type="project" value="UniProtKB-ARBA"/>
</dbReference>
<protein>
    <recommendedName>
        <fullName evidence="5">Glycosyltransferase family 2 protein</fullName>
    </recommendedName>
</protein>
<organism evidence="3 4">
    <name type="scientific">Paeniglutamicibacter cryotolerans</name>
    <dbReference type="NCBI Taxonomy" id="670079"/>
    <lineage>
        <taxon>Bacteria</taxon>
        <taxon>Bacillati</taxon>
        <taxon>Actinomycetota</taxon>
        <taxon>Actinomycetes</taxon>
        <taxon>Micrococcales</taxon>
        <taxon>Micrococcaceae</taxon>
        <taxon>Paeniglutamicibacter</taxon>
    </lineage>
</organism>
<evidence type="ECO:0000259" key="1">
    <source>
        <dbReference type="Pfam" id="PF00535"/>
    </source>
</evidence>
<dbReference type="EMBL" id="JACHVS010000002">
    <property type="protein sequence ID" value="MBB2997402.1"/>
    <property type="molecule type" value="Genomic_DNA"/>
</dbReference>
<accession>A0A839QVT0</accession>
<dbReference type="AlphaFoldDB" id="A0A839QVT0"/>
<feature type="domain" description="Glycosyltransferase 2-like" evidence="1">
    <location>
        <begin position="4"/>
        <end position="87"/>
    </location>
</feature>
<name>A0A839QVT0_9MICC</name>
<proteinExistence type="predicted"/>
<comment type="caution">
    <text evidence="3">The sequence shown here is derived from an EMBL/GenBank/DDBJ whole genome shotgun (WGS) entry which is preliminary data.</text>
</comment>
<dbReference type="SUPFAM" id="SSF53448">
    <property type="entry name" value="Nucleotide-diphospho-sugar transferases"/>
    <property type="match status" value="1"/>
</dbReference>
<keyword evidence="4" id="KW-1185">Reference proteome</keyword>
<evidence type="ECO:0008006" key="5">
    <source>
        <dbReference type="Google" id="ProtNLM"/>
    </source>
</evidence>
<evidence type="ECO:0000313" key="4">
    <source>
        <dbReference type="Proteomes" id="UP000523000"/>
    </source>
</evidence>